<dbReference type="KEGG" id="paun:MJA45_23480"/>
<dbReference type="EMBL" id="CP130318">
    <property type="protein sequence ID" value="WNQ10548.1"/>
    <property type="molecule type" value="Genomic_DNA"/>
</dbReference>
<accession>A0AA96LCH6</accession>
<reference evidence="1 2" key="1">
    <citation type="submission" date="2022-02" db="EMBL/GenBank/DDBJ databases">
        <title>Paenibacillus sp. MBLB1776 Whole Genome Shotgun Sequencing.</title>
        <authorList>
            <person name="Hwang C.Y."/>
            <person name="Cho E.-S."/>
            <person name="Seo M.-J."/>
        </authorList>
    </citation>
    <scope>NUCLEOTIDE SEQUENCE [LARGE SCALE GENOMIC DNA]</scope>
    <source>
        <strain evidence="1 2">MBLB1776</strain>
    </source>
</reference>
<proteinExistence type="predicted"/>
<keyword evidence="2" id="KW-1185">Reference proteome</keyword>
<evidence type="ECO:0000313" key="2">
    <source>
        <dbReference type="Proteomes" id="UP001305702"/>
    </source>
</evidence>
<dbReference type="AlphaFoldDB" id="A0AA96LCH6"/>
<dbReference type="Proteomes" id="UP001305702">
    <property type="component" value="Chromosome"/>
</dbReference>
<name>A0AA96LCH6_9BACL</name>
<evidence type="ECO:0000313" key="1">
    <source>
        <dbReference type="EMBL" id="WNQ10548.1"/>
    </source>
</evidence>
<gene>
    <name evidence="1" type="ORF">MJA45_23480</name>
</gene>
<sequence length="197" mass="23155">MKRMPFERPTEHYDESIYHVDEQICHLLKKRKELSSHNPGYPPFEYIEKWAAEFGFYSDFLKSIFYSLGTEESFKPVVEPTGFRKHIPVLKSWEEGEFFYTVNSVRQYQNASVLTFHMDGEEQRESGKKMALFELDLGEAYDCRMGTGGSTSGHYIYTYLVSPPLPDDLKGMVFTFREFRRPFKNQPTGREIVIRVD</sequence>
<organism evidence="1 2">
    <name type="scientific">Paenibacillus aurantius</name>
    <dbReference type="NCBI Taxonomy" id="2918900"/>
    <lineage>
        <taxon>Bacteria</taxon>
        <taxon>Bacillati</taxon>
        <taxon>Bacillota</taxon>
        <taxon>Bacilli</taxon>
        <taxon>Bacillales</taxon>
        <taxon>Paenibacillaceae</taxon>
        <taxon>Paenibacillus</taxon>
    </lineage>
</organism>
<protein>
    <submittedName>
        <fullName evidence="1">Uncharacterized protein</fullName>
    </submittedName>
</protein>
<dbReference type="RefSeq" id="WP_315604322.1">
    <property type="nucleotide sequence ID" value="NZ_CP130318.1"/>
</dbReference>